<comment type="caution">
    <text evidence="1">The sequence shown here is derived from an EMBL/GenBank/DDBJ whole genome shotgun (WGS) entry which is preliminary data.</text>
</comment>
<evidence type="ECO:0000313" key="2">
    <source>
        <dbReference type="Proteomes" id="UP001352852"/>
    </source>
</evidence>
<feature type="non-terminal residue" evidence="1">
    <location>
        <position position="1"/>
    </location>
</feature>
<reference evidence="1 2" key="1">
    <citation type="submission" date="2021-06" db="EMBL/GenBank/DDBJ databases">
        <authorList>
            <person name="Palmer J.M."/>
        </authorList>
    </citation>
    <scope>NUCLEOTIDE SEQUENCE [LARGE SCALE GENOMIC DNA]</scope>
    <source>
        <strain evidence="1 2">CL_MEX2019</strain>
        <tissue evidence="1">Muscle</tissue>
    </source>
</reference>
<organism evidence="1 2">
    <name type="scientific">Characodon lateralis</name>
    <dbReference type="NCBI Taxonomy" id="208331"/>
    <lineage>
        <taxon>Eukaryota</taxon>
        <taxon>Metazoa</taxon>
        <taxon>Chordata</taxon>
        <taxon>Craniata</taxon>
        <taxon>Vertebrata</taxon>
        <taxon>Euteleostomi</taxon>
        <taxon>Actinopterygii</taxon>
        <taxon>Neopterygii</taxon>
        <taxon>Teleostei</taxon>
        <taxon>Neoteleostei</taxon>
        <taxon>Acanthomorphata</taxon>
        <taxon>Ovalentaria</taxon>
        <taxon>Atherinomorphae</taxon>
        <taxon>Cyprinodontiformes</taxon>
        <taxon>Goodeidae</taxon>
        <taxon>Characodon</taxon>
    </lineage>
</organism>
<evidence type="ECO:0000313" key="1">
    <source>
        <dbReference type="EMBL" id="MED6276506.1"/>
    </source>
</evidence>
<name>A0ABU7DNP0_9TELE</name>
<sequence length="100" mass="11043">VSRKAAALISQECPSIGPNLHGNPFHSSLESAIDRWDKLSILPARLSEVKGHREAGAYLQQSTCKRGGVHPGQVAIQLQSNTETHRMNNHAHTHLHLREI</sequence>
<dbReference type="EMBL" id="JAHUTJ010032953">
    <property type="protein sequence ID" value="MED6276506.1"/>
    <property type="molecule type" value="Genomic_DNA"/>
</dbReference>
<gene>
    <name evidence="1" type="ORF">CHARACLAT_003721</name>
</gene>
<dbReference type="Proteomes" id="UP001352852">
    <property type="component" value="Unassembled WGS sequence"/>
</dbReference>
<protein>
    <submittedName>
        <fullName evidence="1">Uncharacterized protein</fullName>
    </submittedName>
</protein>
<proteinExistence type="predicted"/>
<accession>A0ABU7DNP0</accession>
<keyword evidence="2" id="KW-1185">Reference proteome</keyword>